<comment type="caution">
    <text evidence="1">The sequence shown here is derived from an EMBL/GenBank/DDBJ whole genome shotgun (WGS) entry which is preliminary data.</text>
</comment>
<name>A0A402AUW2_9CHLR</name>
<dbReference type="RefSeq" id="WP_126556385.1">
    <property type="nucleotide sequence ID" value="NZ_BIFS01000002.1"/>
</dbReference>
<dbReference type="Proteomes" id="UP000287188">
    <property type="component" value="Unassembled WGS sequence"/>
</dbReference>
<reference evidence="2" key="1">
    <citation type="submission" date="2018-12" db="EMBL/GenBank/DDBJ databases">
        <title>Tengunoibacter tsumagoiensis gen. nov., sp. nov., Dictyobacter kobayashii sp. nov., D. alpinus sp. nov., and D. joshuensis sp. nov. and description of Dictyobacteraceae fam. nov. within the order Ktedonobacterales isolated from Tengu-no-mugimeshi.</title>
        <authorList>
            <person name="Wang C.M."/>
            <person name="Zheng Y."/>
            <person name="Sakai Y."/>
            <person name="Toyoda A."/>
            <person name="Minakuchi Y."/>
            <person name="Abe K."/>
            <person name="Yokota A."/>
            <person name="Yabe S."/>
        </authorList>
    </citation>
    <scope>NUCLEOTIDE SEQUENCE [LARGE SCALE GENOMIC DNA]</scope>
    <source>
        <strain evidence="2">Uno11</strain>
    </source>
</reference>
<dbReference type="AlphaFoldDB" id="A0A402AUW2"/>
<sequence>MPRLPWNDLDVLIVDEMGKNISGAGMDPNIIGRMRWGPQKQTAVEATTIAVLRLTEASHGNAIGLGQADFTTASVYEQLDSQSFYINSLTAGVIALNSSKTAADTGDRA</sequence>
<gene>
    <name evidence="1" type="ORF">KDK_67080</name>
</gene>
<dbReference type="OrthoDB" id="9788398at2"/>
<proteinExistence type="predicted"/>
<accession>A0A402AUW2</accession>
<keyword evidence="2" id="KW-1185">Reference proteome</keyword>
<protein>
    <submittedName>
        <fullName evidence="1">Uncharacterized protein</fullName>
    </submittedName>
</protein>
<evidence type="ECO:0000313" key="1">
    <source>
        <dbReference type="EMBL" id="GCE22908.1"/>
    </source>
</evidence>
<evidence type="ECO:0000313" key="2">
    <source>
        <dbReference type="Proteomes" id="UP000287188"/>
    </source>
</evidence>
<dbReference type="EMBL" id="BIFS01000002">
    <property type="protein sequence ID" value="GCE22908.1"/>
    <property type="molecule type" value="Genomic_DNA"/>
</dbReference>
<organism evidence="1 2">
    <name type="scientific">Dictyobacter kobayashii</name>
    <dbReference type="NCBI Taxonomy" id="2014872"/>
    <lineage>
        <taxon>Bacteria</taxon>
        <taxon>Bacillati</taxon>
        <taxon>Chloroflexota</taxon>
        <taxon>Ktedonobacteria</taxon>
        <taxon>Ktedonobacterales</taxon>
        <taxon>Dictyobacteraceae</taxon>
        <taxon>Dictyobacter</taxon>
    </lineage>
</organism>